<dbReference type="InterPro" id="IPR011961">
    <property type="entry name" value="RimM"/>
</dbReference>
<dbReference type="InterPro" id="IPR036976">
    <property type="entry name" value="RimM_N_sf"/>
</dbReference>
<comment type="subcellular location">
    <subcellularLocation>
        <location evidence="5">Cytoplasm</location>
    </subcellularLocation>
</comment>
<dbReference type="InterPro" id="IPR002676">
    <property type="entry name" value="RimM_N"/>
</dbReference>
<dbReference type="HAMAP" id="MF_00014">
    <property type="entry name" value="Ribosome_mat_RimM"/>
    <property type="match status" value="1"/>
</dbReference>
<keyword evidence="4 5" id="KW-0143">Chaperone</keyword>
<comment type="function">
    <text evidence="5">An accessory protein needed during the final step in the assembly of 30S ribosomal subunit, possibly for assembly of the head region. Essential for efficient processing of 16S rRNA. May be needed both before and after RbfA during the maturation of 16S rRNA. It has affinity for free ribosomal 30S subunits but not for 70S ribosomes.</text>
</comment>
<comment type="caution">
    <text evidence="8">The sequence shown here is derived from an EMBL/GenBank/DDBJ whole genome shotgun (WGS) entry which is preliminary data.</text>
</comment>
<dbReference type="GO" id="GO:0005737">
    <property type="term" value="C:cytoplasm"/>
    <property type="evidence" value="ECO:0007669"/>
    <property type="project" value="UniProtKB-SubCell"/>
</dbReference>
<dbReference type="GO" id="GO:0006364">
    <property type="term" value="P:rRNA processing"/>
    <property type="evidence" value="ECO:0007669"/>
    <property type="project" value="UniProtKB-UniRule"/>
</dbReference>
<dbReference type="PANTHER" id="PTHR33692">
    <property type="entry name" value="RIBOSOME MATURATION FACTOR RIMM"/>
    <property type="match status" value="1"/>
</dbReference>
<dbReference type="InterPro" id="IPR009000">
    <property type="entry name" value="Transl_B-barrel_sf"/>
</dbReference>
<dbReference type="GO" id="GO:0042274">
    <property type="term" value="P:ribosomal small subunit biogenesis"/>
    <property type="evidence" value="ECO:0007669"/>
    <property type="project" value="UniProtKB-UniRule"/>
</dbReference>
<protein>
    <recommendedName>
        <fullName evidence="5">Ribosome maturation factor RimM</fullName>
    </recommendedName>
</protein>
<accession>A0A520MFM1</accession>
<dbReference type="GO" id="GO:0005840">
    <property type="term" value="C:ribosome"/>
    <property type="evidence" value="ECO:0007669"/>
    <property type="project" value="InterPro"/>
</dbReference>
<evidence type="ECO:0000313" key="8">
    <source>
        <dbReference type="EMBL" id="RZO20024.1"/>
    </source>
</evidence>
<evidence type="ECO:0000259" key="6">
    <source>
        <dbReference type="Pfam" id="PF01782"/>
    </source>
</evidence>
<dbReference type="Gene3D" id="2.40.30.60">
    <property type="entry name" value="RimM"/>
    <property type="match status" value="1"/>
</dbReference>
<dbReference type="Gene3D" id="2.30.30.240">
    <property type="entry name" value="PRC-barrel domain"/>
    <property type="match status" value="1"/>
</dbReference>
<dbReference type="InterPro" id="IPR011033">
    <property type="entry name" value="PRC_barrel-like_sf"/>
</dbReference>
<dbReference type="NCBIfam" id="TIGR02273">
    <property type="entry name" value="16S_RimM"/>
    <property type="match status" value="1"/>
</dbReference>
<dbReference type="SUPFAM" id="SSF50346">
    <property type="entry name" value="PRC-barrel domain"/>
    <property type="match status" value="1"/>
</dbReference>
<evidence type="ECO:0000256" key="4">
    <source>
        <dbReference type="ARBA" id="ARBA00023186"/>
    </source>
</evidence>
<keyword evidence="1 5" id="KW-0963">Cytoplasm</keyword>
<comment type="subunit">
    <text evidence="5">Binds ribosomal protein uS19.</text>
</comment>
<dbReference type="PANTHER" id="PTHR33692:SF1">
    <property type="entry name" value="RIBOSOME MATURATION FACTOR RIMM"/>
    <property type="match status" value="1"/>
</dbReference>
<reference evidence="8 9" key="1">
    <citation type="submission" date="2019-02" db="EMBL/GenBank/DDBJ databases">
        <title>Prokaryotic population dynamics and viral predation in marine succession experiment using metagenomics: the confinement effect.</title>
        <authorList>
            <person name="Haro-Moreno J.M."/>
            <person name="Rodriguez-Valera F."/>
            <person name="Lopez-Perez M."/>
        </authorList>
    </citation>
    <scope>NUCLEOTIDE SEQUENCE [LARGE SCALE GENOMIC DNA]</scope>
    <source>
        <strain evidence="8">MED-G163</strain>
    </source>
</reference>
<evidence type="ECO:0000256" key="3">
    <source>
        <dbReference type="ARBA" id="ARBA00022552"/>
    </source>
</evidence>
<evidence type="ECO:0000313" key="9">
    <source>
        <dbReference type="Proteomes" id="UP000315782"/>
    </source>
</evidence>
<dbReference type="EMBL" id="SHBI01000024">
    <property type="protein sequence ID" value="RZO20024.1"/>
    <property type="molecule type" value="Genomic_DNA"/>
</dbReference>
<feature type="domain" description="Ribosome maturation factor RimM PRC barrel" evidence="7">
    <location>
        <begin position="105"/>
        <end position="178"/>
    </location>
</feature>
<dbReference type="Pfam" id="PF01782">
    <property type="entry name" value="RimM"/>
    <property type="match status" value="1"/>
</dbReference>
<feature type="domain" description="RimM N-terminal" evidence="6">
    <location>
        <begin position="13"/>
        <end position="93"/>
    </location>
</feature>
<dbReference type="Pfam" id="PF24986">
    <property type="entry name" value="PRC_RimM"/>
    <property type="match status" value="1"/>
</dbReference>
<comment type="similarity">
    <text evidence="5">Belongs to the RimM family.</text>
</comment>
<dbReference type="GO" id="GO:0043022">
    <property type="term" value="F:ribosome binding"/>
    <property type="evidence" value="ECO:0007669"/>
    <property type="project" value="InterPro"/>
</dbReference>
<keyword evidence="3 5" id="KW-0698">rRNA processing</keyword>
<keyword evidence="2 5" id="KW-0690">Ribosome biogenesis</keyword>
<dbReference type="Proteomes" id="UP000315782">
    <property type="component" value="Unassembled WGS sequence"/>
</dbReference>
<sequence length="179" mass="20792">MKLNKQEKDNLICVGSIGKARGLKGEFFLNSFCSPKENILNYSNFIIENNEVSEFKIKYVKKANTKFISKINNIDDIENIKNLTNLKIFIKKEDLPKLTSGEVYWHELINMKVIDRNTDDILGIVKDLQNFGANDCLEVFSTDESVDNKNRLIPYVKDKIIHSIDSDKFTIYVNWNKDF</sequence>
<evidence type="ECO:0000256" key="1">
    <source>
        <dbReference type="ARBA" id="ARBA00022490"/>
    </source>
</evidence>
<proteinExistence type="inferred from homology"/>
<dbReference type="SUPFAM" id="SSF50447">
    <property type="entry name" value="Translation proteins"/>
    <property type="match status" value="1"/>
</dbReference>
<evidence type="ECO:0000256" key="2">
    <source>
        <dbReference type="ARBA" id="ARBA00022517"/>
    </source>
</evidence>
<dbReference type="AlphaFoldDB" id="A0A520MFM1"/>
<comment type="domain">
    <text evidence="5">The PRC barrel domain binds ribosomal protein uS19.</text>
</comment>
<name>A0A520MFM1_9GAMM</name>
<evidence type="ECO:0000256" key="5">
    <source>
        <dbReference type="HAMAP-Rule" id="MF_00014"/>
    </source>
</evidence>
<gene>
    <name evidence="5 8" type="primary">rimM</name>
    <name evidence="8" type="ORF">EVA96_03185</name>
</gene>
<evidence type="ECO:0000259" key="7">
    <source>
        <dbReference type="Pfam" id="PF24986"/>
    </source>
</evidence>
<organism evidence="8 9">
    <name type="scientific">SAR86 cluster bacterium</name>
    <dbReference type="NCBI Taxonomy" id="2030880"/>
    <lineage>
        <taxon>Bacteria</taxon>
        <taxon>Pseudomonadati</taxon>
        <taxon>Pseudomonadota</taxon>
        <taxon>Gammaproteobacteria</taxon>
        <taxon>SAR86 cluster</taxon>
    </lineage>
</organism>
<dbReference type="InterPro" id="IPR056792">
    <property type="entry name" value="PRC_RimM"/>
</dbReference>